<accession>A0A4R1GBD3</accession>
<evidence type="ECO:0000256" key="4">
    <source>
        <dbReference type="ARBA" id="ARBA00022723"/>
    </source>
</evidence>
<dbReference type="OrthoDB" id="9805316at2"/>
<keyword evidence="3 6" id="KW-0808">Transferase</keyword>
<dbReference type="GO" id="GO:0046872">
    <property type="term" value="F:metal ion binding"/>
    <property type="evidence" value="ECO:0007669"/>
    <property type="project" value="UniProtKB-KW"/>
</dbReference>
<dbReference type="AlphaFoldDB" id="A0A4R1GBD3"/>
<dbReference type="PANTHER" id="PTHR12001">
    <property type="entry name" value="GERANYLGERANYL PYROPHOSPHATE SYNTHASE"/>
    <property type="match status" value="1"/>
</dbReference>
<organism evidence="7 8">
    <name type="scientific">Phorcysia thermohydrogeniphila</name>
    <dbReference type="NCBI Taxonomy" id="936138"/>
    <lineage>
        <taxon>Bacteria</taxon>
        <taxon>Pseudomonadati</taxon>
        <taxon>Aquificota</taxon>
        <taxon>Aquificia</taxon>
        <taxon>Desulfurobacteriales</taxon>
        <taxon>Desulfurobacteriaceae</taxon>
        <taxon>Phorcysia</taxon>
    </lineage>
</organism>
<dbReference type="Pfam" id="PF00348">
    <property type="entry name" value="polyprenyl_synt"/>
    <property type="match status" value="1"/>
</dbReference>
<name>A0A4R1GBD3_9BACT</name>
<evidence type="ECO:0000313" key="7">
    <source>
        <dbReference type="EMBL" id="TCK03990.1"/>
    </source>
</evidence>
<dbReference type="EMBL" id="SMFV01000004">
    <property type="protein sequence ID" value="TCK03990.1"/>
    <property type="molecule type" value="Genomic_DNA"/>
</dbReference>
<reference evidence="7 8" key="1">
    <citation type="submission" date="2019-03" db="EMBL/GenBank/DDBJ databases">
        <title>Genomic Encyclopedia of Archaeal and Bacterial Type Strains, Phase II (KMG-II): from individual species to whole genera.</title>
        <authorList>
            <person name="Goeker M."/>
        </authorList>
    </citation>
    <scope>NUCLEOTIDE SEQUENCE [LARGE SCALE GENOMIC DNA]</scope>
    <source>
        <strain evidence="7 8">DSM 24425</strain>
    </source>
</reference>
<dbReference type="GO" id="GO:0004659">
    <property type="term" value="F:prenyltransferase activity"/>
    <property type="evidence" value="ECO:0007669"/>
    <property type="project" value="InterPro"/>
</dbReference>
<protein>
    <submittedName>
        <fullName evidence="7">Octaprenyl-diphosphate synthase</fullName>
    </submittedName>
</protein>
<keyword evidence="4" id="KW-0479">Metal-binding</keyword>
<dbReference type="InterPro" id="IPR033749">
    <property type="entry name" value="Polyprenyl_synt_CS"/>
</dbReference>
<dbReference type="Proteomes" id="UP000295777">
    <property type="component" value="Unassembled WGS sequence"/>
</dbReference>
<evidence type="ECO:0000256" key="5">
    <source>
        <dbReference type="ARBA" id="ARBA00022842"/>
    </source>
</evidence>
<comment type="caution">
    <text evidence="7">The sequence shown here is derived from an EMBL/GenBank/DDBJ whole genome shotgun (WGS) entry which is preliminary data.</text>
</comment>
<dbReference type="PANTHER" id="PTHR12001:SF69">
    <property type="entry name" value="ALL TRANS-POLYPRENYL-DIPHOSPHATE SYNTHASE PDSS1"/>
    <property type="match status" value="1"/>
</dbReference>
<keyword evidence="8" id="KW-1185">Reference proteome</keyword>
<dbReference type="Gene3D" id="1.10.600.10">
    <property type="entry name" value="Farnesyl Diphosphate Synthase"/>
    <property type="match status" value="1"/>
</dbReference>
<evidence type="ECO:0000256" key="1">
    <source>
        <dbReference type="ARBA" id="ARBA00001946"/>
    </source>
</evidence>
<dbReference type="GO" id="GO:0008299">
    <property type="term" value="P:isoprenoid biosynthetic process"/>
    <property type="evidence" value="ECO:0007669"/>
    <property type="project" value="InterPro"/>
</dbReference>
<dbReference type="SUPFAM" id="SSF48576">
    <property type="entry name" value="Terpenoid synthases"/>
    <property type="match status" value="1"/>
</dbReference>
<dbReference type="SFLD" id="SFLDS00005">
    <property type="entry name" value="Isoprenoid_Synthase_Type_I"/>
    <property type="match status" value="1"/>
</dbReference>
<gene>
    <name evidence="7" type="ORF">CLV27_1307</name>
</gene>
<evidence type="ECO:0000256" key="6">
    <source>
        <dbReference type="RuleBase" id="RU004466"/>
    </source>
</evidence>
<evidence type="ECO:0000313" key="8">
    <source>
        <dbReference type="Proteomes" id="UP000295777"/>
    </source>
</evidence>
<keyword evidence="5" id="KW-0460">Magnesium</keyword>
<evidence type="ECO:0000256" key="3">
    <source>
        <dbReference type="ARBA" id="ARBA00022679"/>
    </source>
</evidence>
<dbReference type="CDD" id="cd00685">
    <property type="entry name" value="Trans_IPPS_HT"/>
    <property type="match status" value="1"/>
</dbReference>
<dbReference type="InterPro" id="IPR008949">
    <property type="entry name" value="Isoprenoid_synthase_dom_sf"/>
</dbReference>
<comment type="cofactor">
    <cofactor evidence="1">
        <name>Mg(2+)</name>
        <dbReference type="ChEBI" id="CHEBI:18420"/>
    </cofactor>
</comment>
<dbReference type="RefSeq" id="WP_132527009.1">
    <property type="nucleotide sequence ID" value="NZ_SMFV01000004.1"/>
</dbReference>
<dbReference type="PROSITE" id="PS00723">
    <property type="entry name" value="POLYPRENYL_SYNTHASE_1"/>
    <property type="match status" value="1"/>
</dbReference>
<dbReference type="InterPro" id="IPR000092">
    <property type="entry name" value="Polyprenyl_synt"/>
</dbReference>
<evidence type="ECO:0000256" key="2">
    <source>
        <dbReference type="ARBA" id="ARBA00006706"/>
    </source>
</evidence>
<comment type="similarity">
    <text evidence="2 6">Belongs to the FPP/GGPP synthase family.</text>
</comment>
<proteinExistence type="inferred from homology"/>
<sequence>MKIFKPFEVIREELLKAEEFSRELLDSKVELVLRAGGYILDSGGKRVRPGLTIIAGKLVDAPLDRLIPVATVMEYMHTATLLHDDIVDGAKLRRGRPSANTVFGNDVAVLVGDYMFAKAIYVLAVYGGEEVLKVSAQTVQDMAEGELLQLEKIGDVNLTEEEYFDIIYRKTASLLSTCCEVGALIGNASEEERRALRDYGKLIGYAFQLVDDAFDYISEEETIGKPAGNDIREGKVTYPLISALKKASEKEREEIAEILSSVEPSREDIERVRQFVLEKGGDRETFNLARDYVRRAKELLSIFPDSPYRRALNEIADFIVERTY</sequence>